<evidence type="ECO:0000313" key="2">
    <source>
        <dbReference type="Proteomes" id="UP001179952"/>
    </source>
</evidence>
<dbReference type="SUPFAM" id="SSF54001">
    <property type="entry name" value="Cysteine proteinases"/>
    <property type="match status" value="1"/>
</dbReference>
<proteinExistence type="predicted"/>
<accession>A0AAV9AB69</accession>
<evidence type="ECO:0008006" key="3">
    <source>
        <dbReference type="Google" id="ProtNLM"/>
    </source>
</evidence>
<reference evidence="1" key="1">
    <citation type="journal article" date="2023" name="Nat. Commun.">
        <title>Diploid and tetraploid genomes of Acorus and the evolution of monocots.</title>
        <authorList>
            <person name="Ma L."/>
            <person name="Liu K.W."/>
            <person name="Li Z."/>
            <person name="Hsiao Y.Y."/>
            <person name="Qi Y."/>
            <person name="Fu T."/>
            <person name="Tang G.D."/>
            <person name="Zhang D."/>
            <person name="Sun W.H."/>
            <person name="Liu D.K."/>
            <person name="Li Y."/>
            <person name="Chen G.Z."/>
            <person name="Liu X.D."/>
            <person name="Liao X.Y."/>
            <person name="Jiang Y.T."/>
            <person name="Yu X."/>
            <person name="Hao Y."/>
            <person name="Huang J."/>
            <person name="Zhao X.W."/>
            <person name="Ke S."/>
            <person name="Chen Y.Y."/>
            <person name="Wu W.L."/>
            <person name="Hsu J.L."/>
            <person name="Lin Y.F."/>
            <person name="Huang M.D."/>
            <person name="Li C.Y."/>
            <person name="Huang L."/>
            <person name="Wang Z.W."/>
            <person name="Zhao X."/>
            <person name="Zhong W.Y."/>
            <person name="Peng D.H."/>
            <person name="Ahmad S."/>
            <person name="Lan S."/>
            <person name="Zhang J.S."/>
            <person name="Tsai W.C."/>
            <person name="Van de Peer Y."/>
            <person name="Liu Z.J."/>
        </authorList>
    </citation>
    <scope>NUCLEOTIDE SEQUENCE</scope>
    <source>
        <strain evidence="1">SCP</strain>
    </source>
</reference>
<dbReference type="EMBL" id="JAUJYN010000010">
    <property type="protein sequence ID" value="KAK1261402.1"/>
    <property type="molecule type" value="Genomic_DNA"/>
</dbReference>
<dbReference type="AlphaFoldDB" id="A0AAV9AB69"/>
<name>A0AAV9AB69_ACOGR</name>
<protein>
    <recommendedName>
        <fullName evidence="3">Ubiquitin-like protease family profile domain-containing protein</fullName>
    </recommendedName>
</protein>
<comment type="caution">
    <text evidence="1">The sequence shown here is derived from an EMBL/GenBank/DDBJ whole genome shotgun (WGS) entry which is preliminary data.</text>
</comment>
<keyword evidence="2" id="KW-1185">Reference proteome</keyword>
<reference evidence="1" key="2">
    <citation type="submission" date="2023-06" db="EMBL/GenBank/DDBJ databases">
        <authorList>
            <person name="Ma L."/>
            <person name="Liu K.-W."/>
            <person name="Li Z."/>
            <person name="Hsiao Y.-Y."/>
            <person name="Qi Y."/>
            <person name="Fu T."/>
            <person name="Tang G."/>
            <person name="Zhang D."/>
            <person name="Sun W.-H."/>
            <person name="Liu D.-K."/>
            <person name="Li Y."/>
            <person name="Chen G.-Z."/>
            <person name="Liu X.-D."/>
            <person name="Liao X.-Y."/>
            <person name="Jiang Y.-T."/>
            <person name="Yu X."/>
            <person name="Hao Y."/>
            <person name="Huang J."/>
            <person name="Zhao X.-W."/>
            <person name="Ke S."/>
            <person name="Chen Y.-Y."/>
            <person name="Wu W.-L."/>
            <person name="Hsu J.-L."/>
            <person name="Lin Y.-F."/>
            <person name="Huang M.-D."/>
            <person name="Li C.-Y."/>
            <person name="Huang L."/>
            <person name="Wang Z.-W."/>
            <person name="Zhao X."/>
            <person name="Zhong W.-Y."/>
            <person name="Peng D.-H."/>
            <person name="Ahmad S."/>
            <person name="Lan S."/>
            <person name="Zhang J.-S."/>
            <person name="Tsai W.-C."/>
            <person name="Van De Peer Y."/>
            <person name="Liu Z.-J."/>
        </authorList>
    </citation>
    <scope>NUCLEOTIDE SEQUENCE</scope>
    <source>
        <strain evidence="1">SCP</strain>
        <tissue evidence="1">Leaves</tissue>
    </source>
</reference>
<evidence type="ECO:0000313" key="1">
    <source>
        <dbReference type="EMBL" id="KAK1261402.1"/>
    </source>
</evidence>
<dbReference type="InterPro" id="IPR038765">
    <property type="entry name" value="Papain-like_cys_pep_sf"/>
</dbReference>
<dbReference type="Proteomes" id="UP001179952">
    <property type="component" value="Unassembled WGS sequence"/>
</dbReference>
<organism evidence="1 2">
    <name type="scientific">Acorus gramineus</name>
    <name type="common">Dwarf sweet flag</name>
    <dbReference type="NCBI Taxonomy" id="55184"/>
    <lineage>
        <taxon>Eukaryota</taxon>
        <taxon>Viridiplantae</taxon>
        <taxon>Streptophyta</taxon>
        <taxon>Embryophyta</taxon>
        <taxon>Tracheophyta</taxon>
        <taxon>Spermatophyta</taxon>
        <taxon>Magnoliopsida</taxon>
        <taxon>Liliopsida</taxon>
        <taxon>Acoraceae</taxon>
        <taxon>Acorus</taxon>
    </lineage>
</organism>
<sequence>MTEGYVIDAYFDILDESILNEDVKNYWRCLFMKHFVQRLTMQKEEKDRLGFMSRFMPECKDDINSEADKYIFVLNNDLHWHLVVLDFCEEGFFAYNSLPYIRYKKQVFDWVECIKKFFHENITVVDISKWKIN</sequence>
<dbReference type="Gene3D" id="3.40.395.10">
    <property type="entry name" value="Adenoviral Proteinase, Chain A"/>
    <property type="match status" value="1"/>
</dbReference>
<gene>
    <name evidence="1" type="ORF">QJS04_geneDACA000977</name>
</gene>